<reference evidence="10" key="2">
    <citation type="submission" date="2016-11" db="EMBL/GenBank/DDBJ databases">
        <authorList>
            <person name="Jaros S."/>
            <person name="Januszkiewicz K."/>
            <person name="Wedrychowicz H."/>
        </authorList>
    </citation>
    <scope>NUCLEOTIDE SEQUENCE [LARGE SCALE GENOMIC DNA]</scope>
    <source>
        <strain evidence="10">DSM 19859</strain>
    </source>
</reference>
<dbReference type="GO" id="GO:0046872">
    <property type="term" value="F:metal ion binding"/>
    <property type="evidence" value="ECO:0007669"/>
    <property type="project" value="InterPro"/>
</dbReference>
<dbReference type="AlphaFoldDB" id="A0A1M5WQ80"/>
<proteinExistence type="inferred from homology"/>
<evidence type="ECO:0000256" key="4">
    <source>
        <dbReference type="ARBA" id="ARBA00022833"/>
    </source>
</evidence>
<feature type="chain" id="PRO_5012861463" evidence="6">
    <location>
        <begin position="22"/>
        <end position="940"/>
    </location>
</feature>
<evidence type="ECO:0000259" key="8">
    <source>
        <dbReference type="Pfam" id="PF05193"/>
    </source>
</evidence>
<keyword evidence="4" id="KW-0862">Zinc</keyword>
<dbReference type="Pfam" id="PF00675">
    <property type="entry name" value="Peptidase_M16"/>
    <property type="match status" value="1"/>
</dbReference>
<dbReference type="InterPro" id="IPR011765">
    <property type="entry name" value="Pept_M16_N"/>
</dbReference>
<evidence type="ECO:0000313" key="9">
    <source>
        <dbReference type="EMBL" id="RXG31476.1"/>
    </source>
</evidence>
<feature type="domain" description="Peptidase M16 N-terminal" evidence="7">
    <location>
        <begin position="50"/>
        <end position="176"/>
    </location>
</feature>
<dbReference type="InterPro" id="IPR011249">
    <property type="entry name" value="Metalloenz_LuxS/M16"/>
</dbReference>
<feature type="signal peptide" evidence="6">
    <location>
        <begin position="1"/>
        <end position="21"/>
    </location>
</feature>
<protein>
    <submittedName>
        <fullName evidence="10">Zinc protease</fullName>
    </submittedName>
</protein>
<keyword evidence="3" id="KW-0378">Hydrolase</keyword>
<dbReference type="InterPro" id="IPR050626">
    <property type="entry name" value="Peptidase_M16"/>
</dbReference>
<dbReference type="EMBL" id="FQXT01000002">
    <property type="protein sequence ID" value="SHH89765.1"/>
    <property type="molecule type" value="Genomic_DNA"/>
</dbReference>
<evidence type="ECO:0000313" key="10">
    <source>
        <dbReference type="EMBL" id="SHH89765.1"/>
    </source>
</evidence>
<comment type="similarity">
    <text evidence="1">Belongs to the peptidase M16 family.</text>
</comment>
<evidence type="ECO:0000313" key="12">
    <source>
        <dbReference type="Proteomes" id="UP000290037"/>
    </source>
</evidence>
<reference evidence="9 12" key="3">
    <citation type="submission" date="2018-07" db="EMBL/GenBank/DDBJ databases">
        <title>Leeuwenhoekiella genomics.</title>
        <authorList>
            <person name="Tahon G."/>
            <person name="Willems A."/>
        </authorList>
    </citation>
    <scope>NUCLEOTIDE SEQUENCE [LARGE SCALE GENOMIC DNA]</scope>
    <source>
        <strain evidence="9 12">LMG 24856</strain>
    </source>
</reference>
<reference evidence="11" key="1">
    <citation type="submission" date="2016-11" db="EMBL/GenBank/DDBJ databases">
        <authorList>
            <person name="Varghese N."/>
            <person name="Submissions S."/>
        </authorList>
    </citation>
    <scope>NUCLEOTIDE SEQUENCE [LARGE SCALE GENOMIC DNA]</scope>
    <source>
        <strain evidence="11">DSM 19859</strain>
    </source>
</reference>
<dbReference type="GO" id="GO:0006508">
    <property type="term" value="P:proteolysis"/>
    <property type="evidence" value="ECO:0007669"/>
    <property type="project" value="UniProtKB-KW"/>
</dbReference>
<evidence type="ECO:0000256" key="5">
    <source>
        <dbReference type="ARBA" id="ARBA00023049"/>
    </source>
</evidence>
<feature type="domain" description="Peptidase M16 C-terminal" evidence="8">
    <location>
        <begin position="212"/>
        <end position="393"/>
    </location>
</feature>
<keyword evidence="12" id="KW-1185">Reference proteome</keyword>
<dbReference type="EMBL" id="QOVN01000001">
    <property type="protein sequence ID" value="RXG31476.1"/>
    <property type="molecule type" value="Genomic_DNA"/>
</dbReference>
<dbReference type="PANTHER" id="PTHR43690">
    <property type="entry name" value="NARDILYSIN"/>
    <property type="match status" value="1"/>
</dbReference>
<dbReference type="STRING" id="573501.SAMN04487999_1325"/>
<evidence type="ECO:0000256" key="6">
    <source>
        <dbReference type="SAM" id="SignalP"/>
    </source>
</evidence>
<dbReference type="Proteomes" id="UP000184240">
    <property type="component" value="Unassembled WGS sequence"/>
</dbReference>
<dbReference type="InterPro" id="IPR007863">
    <property type="entry name" value="Peptidase_M16_C"/>
</dbReference>
<organism evidence="10 11">
    <name type="scientific">Leeuwenhoekiella palythoae</name>
    <dbReference type="NCBI Taxonomy" id="573501"/>
    <lineage>
        <taxon>Bacteria</taxon>
        <taxon>Pseudomonadati</taxon>
        <taxon>Bacteroidota</taxon>
        <taxon>Flavobacteriia</taxon>
        <taxon>Flavobacteriales</taxon>
        <taxon>Flavobacteriaceae</taxon>
        <taxon>Leeuwenhoekiella</taxon>
    </lineage>
</organism>
<sequence>MKNIILKALFLILSLPNVLEAQETNNEKTLPLDQEVLMDSLDNGLTYYIKENDEPNNRAYLYLVLKAGSLQETDEQSGLAHFTEHMAFNGTEHFPKNELIDYLQSAGVRFGADLNAHTGFDQTVYKLPLPTDDNILLESGFKILSDWSSKMLLNEEDIESERGIIIEEERQRGKNVNERLSKQLLPVLLEDSRFLERIPIGKIENIKNFKTSQLRDFYNTWYQPYLQAVVVVGDIETDQAESYIKKYFGEIRSKNLRNYPKDYTIPNNQNSKVKIVTDPEFSYNVVSVVYKHRSKPLKTEADFLQAIKRSAVNAMLGARIREIIQKGNAPFLNASMKYGGYQGGIGGLDAFNIQVVAKDASTIKKAVKAVMQELERAERYGFNVTEWQRVRENFLTSINNTFAEKDKIPSESYVNTYVNHFLKDEPILSIDFTHSFYNEKLNEISVEDLNSIIKEWVSDENQIIFLQASSSDANILPDEETLKEWVNGEFEQLNAYTDDVIEGALLEQKLPQSSIRSEETLDAIGAKEIILENGLKVILKPTDFKNDQILFTGFSAGGTSLANSEYLPAAKIADNIIPASGISKFNATQVQKMLAGKTISIRPFISTYSEGISGASNQEDIEQTLELTYLYLTQPKFDTTVFATFKQNYEVSLKAKTINPIAVFQDTVTKVMQGESSWVKPLTVKELDEADHQQALSFFKDRFDDAGDFTFVFVGNFDIEKITPLIQKYLGALPDSGIKESYKDVGIGALQGEVEKKLYKGLEDKATVVLIYHDLFKYSDLNIKALQATKIILEDKILKRLREKEAGVYSPSIGLSLSRIPKPYYSLSISFSCASSRAESLIAAAKEEIGKIIKSGVSLEDLNKFKAQELRQHELNLRNNNFWLSYIKNSYDYDLDLNRLKQYKKQLNSLTTSEASKKLKEYLTTKNQATLILYPENLDE</sequence>
<keyword evidence="2 10" id="KW-0645">Protease</keyword>
<feature type="domain" description="Peptidase M16 C-terminal" evidence="8">
    <location>
        <begin position="692"/>
        <end position="868"/>
    </location>
</feature>
<keyword evidence="5" id="KW-0482">Metalloprotease</keyword>
<dbReference type="RefSeq" id="WP_072981509.1">
    <property type="nucleotide sequence ID" value="NZ_FQXT01000002.1"/>
</dbReference>
<dbReference type="Proteomes" id="UP000290037">
    <property type="component" value="Unassembled WGS sequence"/>
</dbReference>
<keyword evidence="6" id="KW-0732">Signal</keyword>
<name>A0A1M5WQ80_9FLAO</name>
<dbReference type="SUPFAM" id="SSF63411">
    <property type="entry name" value="LuxS/MPP-like metallohydrolase"/>
    <property type="match status" value="4"/>
</dbReference>
<accession>A0A1M5WQ80</accession>
<gene>
    <name evidence="9" type="ORF">DSM01_617</name>
    <name evidence="10" type="ORF">SAMN04487999_1325</name>
</gene>
<evidence type="ECO:0000259" key="7">
    <source>
        <dbReference type="Pfam" id="PF00675"/>
    </source>
</evidence>
<evidence type="ECO:0000256" key="3">
    <source>
        <dbReference type="ARBA" id="ARBA00022801"/>
    </source>
</evidence>
<evidence type="ECO:0000256" key="2">
    <source>
        <dbReference type="ARBA" id="ARBA00022670"/>
    </source>
</evidence>
<evidence type="ECO:0000313" key="11">
    <source>
        <dbReference type="Proteomes" id="UP000184240"/>
    </source>
</evidence>
<dbReference type="Pfam" id="PF05193">
    <property type="entry name" value="Peptidase_M16_C"/>
    <property type="match status" value="2"/>
</dbReference>
<dbReference type="GO" id="GO:0008237">
    <property type="term" value="F:metallopeptidase activity"/>
    <property type="evidence" value="ECO:0007669"/>
    <property type="project" value="UniProtKB-KW"/>
</dbReference>
<dbReference type="Gene3D" id="3.30.830.10">
    <property type="entry name" value="Metalloenzyme, LuxS/M16 peptidase-like"/>
    <property type="match status" value="4"/>
</dbReference>
<evidence type="ECO:0000256" key="1">
    <source>
        <dbReference type="ARBA" id="ARBA00007261"/>
    </source>
</evidence>
<dbReference type="PANTHER" id="PTHR43690:SF34">
    <property type="entry name" value="ZINC PROTEASE PQQL-LIKE"/>
    <property type="match status" value="1"/>
</dbReference>
<dbReference type="OrthoDB" id="9811314at2"/>